<keyword evidence="2" id="KW-1185">Reference proteome</keyword>
<dbReference type="Gene3D" id="3.10.450.530">
    <property type="entry name" value="Ribonuclease toxin, BrnT, of type II toxin-antitoxin system"/>
    <property type="match status" value="1"/>
</dbReference>
<dbReference type="Proteomes" id="UP000031623">
    <property type="component" value="Chromosome"/>
</dbReference>
<dbReference type="STRING" id="40754.THII_2191"/>
<protein>
    <recommendedName>
        <fullName evidence="3">Toxin</fullName>
    </recommendedName>
</protein>
<dbReference type="KEGG" id="tig:THII_2191"/>
<reference evidence="1 2" key="1">
    <citation type="journal article" date="2014" name="ISME J.">
        <title>Ecophysiology of Thioploca ingrica as revealed by the complete genome sequence supplemented with proteomic evidence.</title>
        <authorList>
            <person name="Kojima H."/>
            <person name="Ogura Y."/>
            <person name="Yamamoto N."/>
            <person name="Togashi T."/>
            <person name="Mori H."/>
            <person name="Watanabe T."/>
            <person name="Nemoto F."/>
            <person name="Kurokawa K."/>
            <person name="Hayashi T."/>
            <person name="Fukui M."/>
        </authorList>
    </citation>
    <scope>NUCLEOTIDE SEQUENCE [LARGE SCALE GENOMIC DNA]</scope>
</reference>
<evidence type="ECO:0000313" key="2">
    <source>
        <dbReference type="Proteomes" id="UP000031623"/>
    </source>
</evidence>
<dbReference type="EMBL" id="AP014633">
    <property type="protein sequence ID" value="BAP56488.1"/>
    <property type="molecule type" value="Genomic_DNA"/>
</dbReference>
<dbReference type="HOGENOM" id="CLU_186687_0_0_6"/>
<dbReference type="AlphaFoldDB" id="A0A090AEQ2"/>
<dbReference type="InterPro" id="IPR038573">
    <property type="entry name" value="BrnT_sf"/>
</dbReference>
<sequence>MANLTKYYNWNPEKNQKLKSERAISFEEIVYHIQQGNEVDILEHPNRERYQNQKIAVVVINDYAYLVPFVETETEIFLKTIIPRRKATKKYLGK</sequence>
<evidence type="ECO:0000313" key="1">
    <source>
        <dbReference type="EMBL" id="BAP56488.1"/>
    </source>
</evidence>
<gene>
    <name evidence="1" type="ORF">THII_2191</name>
</gene>
<evidence type="ECO:0008006" key="3">
    <source>
        <dbReference type="Google" id="ProtNLM"/>
    </source>
</evidence>
<proteinExistence type="predicted"/>
<accession>A0A090AEQ2</accession>
<name>A0A090AEQ2_9GAMM</name>
<organism evidence="1 2">
    <name type="scientific">Thioploca ingrica</name>
    <dbReference type="NCBI Taxonomy" id="40754"/>
    <lineage>
        <taxon>Bacteria</taxon>
        <taxon>Pseudomonadati</taxon>
        <taxon>Pseudomonadota</taxon>
        <taxon>Gammaproteobacteria</taxon>
        <taxon>Thiotrichales</taxon>
        <taxon>Thiotrichaceae</taxon>
        <taxon>Thioploca</taxon>
    </lineage>
</organism>